<feature type="signal peptide" evidence="8">
    <location>
        <begin position="1"/>
        <end position="20"/>
    </location>
</feature>
<dbReference type="EMBL" id="CP049332">
    <property type="protein sequence ID" value="QIH43866.1"/>
    <property type="molecule type" value="Genomic_DNA"/>
</dbReference>
<evidence type="ECO:0000256" key="3">
    <source>
        <dbReference type="ARBA" id="ARBA00022452"/>
    </source>
</evidence>
<evidence type="ECO:0000256" key="6">
    <source>
        <dbReference type="ARBA" id="ARBA00023237"/>
    </source>
</evidence>
<evidence type="ECO:0000259" key="9">
    <source>
        <dbReference type="Pfam" id="PF07715"/>
    </source>
</evidence>
<proteinExistence type="inferred from homology"/>
<feature type="chain" id="PRO_5026169520" evidence="8">
    <location>
        <begin position="21"/>
        <end position="814"/>
    </location>
</feature>
<dbReference type="Gene3D" id="2.40.170.20">
    <property type="entry name" value="TonB-dependent receptor, beta-barrel domain"/>
    <property type="match status" value="1"/>
</dbReference>
<evidence type="ECO:0000256" key="8">
    <source>
        <dbReference type="SAM" id="SignalP"/>
    </source>
</evidence>
<evidence type="ECO:0000313" key="11">
    <source>
        <dbReference type="Proteomes" id="UP000503003"/>
    </source>
</evidence>
<dbReference type="PROSITE" id="PS52016">
    <property type="entry name" value="TONB_DEPENDENT_REC_3"/>
    <property type="match status" value="1"/>
</dbReference>
<protein>
    <submittedName>
        <fullName evidence="10">TonB-dependent receptor plug domain-containing protein</fullName>
    </submittedName>
</protein>
<keyword evidence="6 7" id="KW-0998">Cell outer membrane</keyword>
<evidence type="ECO:0000256" key="1">
    <source>
        <dbReference type="ARBA" id="ARBA00004571"/>
    </source>
</evidence>
<organism evidence="10 11">
    <name type="scientific">Vibrio ziniensis</name>
    <dbReference type="NCBI Taxonomy" id="2711221"/>
    <lineage>
        <taxon>Bacteria</taxon>
        <taxon>Pseudomonadati</taxon>
        <taxon>Pseudomonadota</taxon>
        <taxon>Gammaproteobacteria</taxon>
        <taxon>Vibrionales</taxon>
        <taxon>Vibrionaceae</taxon>
        <taxon>Vibrio</taxon>
    </lineage>
</organism>
<feature type="domain" description="TonB-dependent receptor plug" evidence="9">
    <location>
        <begin position="60"/>
        <end position="182"/>
    </location>
</feature>
<keyword evidence="11" id="KW-1185">Reference proteome</keyword>
<dbReference type="SUPFAM" id="SSF56935">
    <property type="entry name" value="Porins"/>
    <property type="match status" value="1"/>
</dbReference>
<evidence type="ECO:0000256" key="2">
    <source>
        <dbReference type="ARBA" id="ARBA00022448"/>
    </source>
</evidence>
<comment type="similarity">
    <text evidence="7">Belongs to the TonB-dependent receptor family.</text>
</comment>
<dbReference type="Proteomes" id="UP000503003">
    <property type="component" value="Chromosome 2"/>
</dbReference>
<reference evidence="10 11" key="1">
    <citation type="submission" date="2020-02" db="EMBL/GenBank/DDBJ databases">
        <title>A complete genome of a marine bacterium Vibrio sp. ZWAL4003 isolated from the mangrove sediment with the ability to degrade polysaccharides.</title>
        <authorList>
            <person name="Wu J."/>
            <person name="Qu W."/>
            <person name="Zeng R."/>
        </authorList>
    </citation>
    <scope>NUCLEOTIDE SEQUENCE [LARGE SCALE GENOMIC DNA]</scope>
    <source>
        <strain evidence="10 11">ZWAL4003</strain>
    </source>
</reference>
<evidence type="ECO:0000256" key="5">
    <source>
        <dbReference type="ARBA" id="ARBA00023136"/>
    </source>
</evidence>
<dbReference type="InterPro" id="IPR012910">
    <property type="entry name" value="Plug_dom"/>
</dbReference>
<keyword evidence="4 7" id="KW-0812">Transmembrane</keyword>
<dbReference type="RefSeq" id="WP_165313532.1">
    <property type="nucleotide sequence ID" value="NZ_CP049332.1"/>
</dbReference>
<evidence type="ECO:0000313" key="10">
    <source>
        <dbReference type="EMBL" id="QIH43866.1"/>
    </source>
</evidence>
<name>A0A6G7CP91_9VIBR</name>
<keyword evidence="2 7" id="KW-0813">Transport</keyword>
<gene>
    <name evidence="10" type="ORF">G5S32_17960</name>
</gene>
<dbReference type="AlphaFoldDB" id="A0A6G7CP91"/>
<dbReference type="KEGG" id="vzi:G5S32_17960"/>
<evidence type="ECO:0000256" key="7">
    <source>
        <dbReference type="PROSITE-ProRule" id="PRU01360"/>
    </source>
</evidence>
<dbReference type="InterPro" id="IPR037066">
    <property type="entry name" value="Plug_dom_sf"/>
</dbReference>
<keyword evidence="10" id="KW-0675">Receptor</keyword>
<comment type="subcellular location">
    <subcellularLocation>
        <location evidence="1 7">Cell outer membrane</location>
        <topology evidence="1 7">Multi-pass membrane protein</topology>
    </subcellularLocation>
</comment>
<evidence type="ECO:0000256" key="4">
    <source>
        <dbReference type="ARBA" id="ARBA00022692"/>
    </source>
</evidence>
<keyword evidence="8" id="KW-0732">Signal</keyword>
<dbReference type="Gene3D" id="2.170.130.10">
    <property type="entry name" value="TonB-dependent receptor, plug domain"/>
    <property type="match status" value="1"/>
</dbReference>
<dbReference type="Pfam" id="PF07715">
    <property type="entry name" value="Plug"/>
    <property type="match status" value="1"/>
</dbReference>
<sequence>MKKNRLVVVITAWMSFYALADSSSSVELGEISIVEKTENTEQKETASEAYESFDPVNSGISVISKESAEVSYQGGMDTTELLNVLPFVQLDVERYEGSAENEQHIRPSDFSISGGQYYDNNIMIDGVAVNSIMDVTEDADRENYNEVNGQTAQTFYIDPSLLEAVEVNDSNISASKGQFSGGTVDFQVRDPKDEFHAKISAGLQMDEMVYYIGQDQSGDYYPDFMTYKTSASFDLPLTDKLKVLVAYTRAESESHYMKDEAYGGNEYTNGDVSENYLIEAIYDITEDLQSQFFISSSPYESEYTSDNDVNSRRISQSSGLLTYLQLKGYNRGYDWNGKLSFNEFDASRDWDGDRYKWDADSEYGSSLGCDNSYCYEGGFGDIYQKQRDYTLDLSASTDAGEGTINFGSKSTYTRAYKGRPETNSYYYGYSYDEDSEYVCDDSDNACTSDLAFTKKITYDSYEADVGVFQQAFWAEYERKFGSVALRAGLRYEYENYMKNHNLAPRLTGSWEFVPDYFLTLGANRYYSKNTVAYAMKSATPATTTYTRSVNSDGSLSDWQYSASGTSYDYSDSDLNTPYSDELTAALTIPTALDGNFRIKGILRYHRDRLVSTQEYDTDGDSNWTLNNNGKTDYHGVSLEWSGGIENHRLTANITWSETRTLGSDFSTTTDIDELQSNYIYYNGSVMSEYDLYLLEDPENYGAPIQARMSLTSTWWNKRILTMLSARYRGEYSVIDETGTTIEVDGTDYEIYEKDTVNGYVEVNFNAQIQAWRTNSTKTTLEVRVTNLLNEDPYTSSSTYRKGRSFWVGASVDIW</sequence>
<dbReference type="InterPro" id="IPR036942">
    <property type="entry name" value="Beta-barrel_TonB_sf"/>
</dbReference>
<keyword evidence="5 7" id="KW-0472">Membrane</keyword>
<keyword evidence="3 7" id="KW-1134">Transmembrane beta strand</keyword>
<dbReference type="InterPro" id="IPR039426">
    <property type="entry name" value="TonB-dep_rcpt-like"/>
</dbReference>
<dbReference type="GO" id="GO:0009279">
    <property type="term" value="C:cell outer membrane"/>
    <property type="evidence" value="ECO:0007669"/>
    <property type="project" value="UniProtKB-SubCell"/>
</dbReference>
<accession>A0A6G7CP91</accession>